<dbReference type="AlphaFoldDB" id="A0A0F0KGF4"/>
<dbReference type="EC" id="3.7.1.9" evidence="2"/>
<protein>
    <submittedName>
        <fullName evidence="2">2-hydroxymuconate semialdehyde hydrolase</fullName>
        <ecNumber evidence="2">3.7.1.9</ecNumber>
    </submittedName>
</protein>
<reference evidence="2 3" key="1">
    <citation type="submission" date="2015-02" db="EMBL/GenBank/DDBJ databases">
        <title>Draft genome sequences of ten Microbacterium spp. with emphasis on heavy metal contaminated environments.</title>
        <authorList>
            <person name="Corretto E."/>
        </authorList>
    </citation>
    <scope>NUCLEOTIDE SEQUENCE [LARGE SCALE GENOMIC DNA]</scope>
    <source>
        <strain evidence="2 3">BEL163</strain>
    </source>
</reference>
<dbReference type="PRINTS" id="PR00111">
    <property type="entry name" value="ABHYDROLASE"/>
</dbReference>
<dbReference type="OrthoDB" id="3519228at2"/>
<dbReference type="InterPro" id="IPR052370">
    <property type="entry name" value="Meta-cleavage_hydrolase"/>
</dbReference>
<dbReference type="Pfam" id="PF12697">
    <property type="entry name" value="Abhydrolase_6"/>
    <property type="match status" value="1"/>
</dbReference>
<evidence type="ECO:0000259" key="1">
    <source>
        <dbReference type="Pfam" id="PF12697"/>
    </source>
</evidence>
<keyword evidence="2" id="KW-0378">Hydrolase</keyword>
<sequence>MHVETSGDPVDPPLLLLHGGGVAGWMWEPLRTHLVDGVRAIVPDLPGHGRSSDDAYSSHASTVDALAEVLQEVGRPVTVVGFSLGAQLTVQLASGFPEMVRNVIVISAQTVPMRMTRPTLALLGATASLARNERFARVQARQLFIPDELVADYVRTSAGISRETLLRSVEENLRFTPPAGWRTYPGAASILVGEKEKSIMKRSAVLLHDSLPHSTREVIDDCGHGIPLQRPAWLARHIEATLDDRGSA</sequence>
<feature type="domain" description="AB hydrolase-1" evidence="1">
    <location>
        <begin position="14"/>
        <end position="236"/>
    </location>
</feature>
<dbReference type="PATRIC" id="fig|82380.10.peg.3200"/>
<dbReference type="SUPFAM" id="SSF53474">
    <property type="entry name" value="alpha/beta-Hydrolases"/>
    <property type="match status" value="1"/>
</dbReference>
<organism evidence="2 3">
    <name type="scientific">Microbacterium oxydans</name>
    <dbReference type="NCBI Taxonomy" id="82380"/>
    <lineage>
        <taxon>Bacteria</taxon>
        <taxon>Bacillati</taxon>
        <taxon>Actinomycetota</taxon>
        <taxon>Actinomycetes</taxon>
        <taxon>Micrococcales</taxon>
        <taxon>Microbacteriaceae</taxon>
        <taxon>Microbacterium</taxon>
    </lineage>
</organism>
<comment type="caution">
    <text evidence="2">The sequence shown here is derived from an EMBL/GenBank/DDBJ whole genome shotgun (WGS) entry which is preliminary data.</text>
</comment>
<dbReference type="RefSeq" id="WP_045265006.1">
    <property type="nucleotide sequence ID" value="NZ_JYIV01000030.1"/>
</dbReference>
<evidence type="ECO:0000313" key="3">
    <source>
        <dbReference type="Proteomes" id="UP000033725"/>
    </source>
</evidence>
<dbReference type="InterPro" id="IPR000073">
    <property type="entry name" value="AB_hydrolase_1"/>
</dbReference>
<dbReference type="InterPro" id="IPR029058">
    <property type="entry name" value="AB_hydrolase_fold"/>
</dbReference>
<dbReference type="EMBL" id="JYIV01000030">
    <property type="protein sequence ID" value="KJL18361.1"/>
    <property type="molecule type" value="Genomic_DNA"/>
</dbReference>
<dbReference type="GO" id="GO:0018775">
    <property type="term" value="F:2-hydroxymuconate-semialdehyde hydrolase activity"/>
    <property type="evidence" value="ECO:0007669"/>
    <property type="project" value="UniProtKB-EC"/>
</dbReference>
<proteinExistence type="predicted"/>
<dbReference type="PANTHER" id="PTHR43139">
    <property type="entry name" value="SI:DKEY-122A22.2"/>
    <property type="match status" value="1"/>
</dbReference>
<dbReference type="PANTHER" id="PTHR43139:SF52">
    <property type="entry name" value="SI:DKEY-122A22.2"/>
    <property type="match status" value="1"/>
</dbReference>
<evidence type="ECO:0000313" key="2">
    <source>
        <dbReference type="EMBL" id="KJL18361.1"/>
    </source>
</evidence>
<dbReference type="Gene3D" id="3.40.50.1820">
    <property type="entry name" value="alpha/beta hydrolase"/>
    <property type="match status" value="1"/>
</dbReference>
<name>A0A0F0KGF4_9MICO</name>
<dbReference type="Proteomes" id="UP000033725">
    <property type="component" value="Unassembled WGS sequence"/>
</dbReference>
<gene>
    <name evidence="2" type="primary">xylF</name>
    <name evidence="2" type="ORF">RN51_03194</name>
</gene>
<accession>A0A0F0KGF4</accession>